<protein>
    <submittedName>
        <fullName evidence="1">30110_t:CDS:1</fullName>
    </submittedName>
</protein>
<feature type="non-terminal residue" evidence="1">
    <location>
        <position position="1"/>
    </location>
</feature>
<feature type="non-terminal residue" evidence="1">
    <location>
        <position position="59"/>
    </location>
</feature>
<sequence>SDFESSSGLFYESANNILNDKNMCNKPSREVSPHSEPERESPVRHSSSISQEEVDELFG</sequence>
<organism evidence="1 2">
    <name type="scientific">Racocetra persica</name>
    <dbReference type="NCBI Taxonomy" id="160502"/>
    <lineage>
        <taxon>Eukaryota</taxon>
        <taxon>Fungi</taxon>
        <taxon>Fungi incertae sedis</taxon>
        <taxon>Mucoromycota</taxon>
        <taxon>Glomeromycotina</taxon>
        <taxon>Glomeromycetes</taxon>
        <taxon>Diversisporales</taxon>
        <taxon>Gigasporaceae</taxon>
        <taxon>Racocetra</taxon>
    </lineage>
</organism>
<comment type="caution">
    <text evidence="1">The sequence shown here is derived from an EMBL/GenBank/DDBJ whole genome shotgun (WGS) entry which is preliminary data.</text>
</comment>
<proteinExistence type="predicted"/>
<evidence type="ECO:0000313" key="1">
    <source>
        <dbReference type="EMBL" id="CAG8830169.1"/>
    </source>
</evidence>
<reference evidence="1" key="1">
    <citation type="submission" date="2021-06" db="EMBL/GenBank/DDBJ databases">
        <authorList>
            <person name="Kallberg Y."/>
            <person name="Tangrot J."/>
            <person name="Rosling A."/>
        </authorList>
    </citation>
    <scope>NUCLEOTIDE SEQUENCE</scope>
    <source>
        <strain evidence="1">MA461A</strain>
    </source>
</reference>
<accession>A0ACA9S7G1</accession>
<gene>
    <name evidence="1" type="ORF">RPERSI_LOCUS27716</name>
</gene>
<dbReference type="Proteomes" id="UP000789920">
    <property type="component" value="Unassembled WGS sequence"/>
</dbReference>
<keyword evidence="2" id="KW-1185">Reference proteome</keyword>
<evidence type="ECO:0000313" key="2">
    <source>
        <dbReference type="Proteomes" id="UP000789920"/>
    </source>
</evidence>
<name>A0ACA9S7G1_9GLOM</name>
<dbReference type="EMBL" id="CAJVQC010098641">
    <property type="protein sequence ID" value="CAG8830169.1"/>
    <property type="molecule type" value="Genomic_DNA"/>
</dbReference>